<comment type="subcellular location">
    <subcellularLocation>
        <location evidence="4">Cell membrane</location>
        <topology evidence="4">Multi-pass membrane protein</topology>
    </subcellularLocation>
</comment>
<feature type="domain" description="HAMP" evidence="25">
    <location>
        <begin position="168"/>
        <end position="220"/>
    </location>
</feature>
<feature type="transmembrane region" description="Helical" evidence="23">
    <location>
        <begin position="142"/>
        <end position="163"/>
    </location>
</feature>
<keyword evidence="15" id="KW-0904">Protein phosphatase</keyword>
<protein>
    <recommendedName>
        <fullName evidence="21">Signal transduction histidine-protein kinase/phosphatase MprB</fullName>
        <ecNumber evidence="5">2.7.13.3</ecNumber>
    </recommendedName>
    <alternativeName>
        <fullName evidence="22">Mycobacterial persistence regulator B</fullName>
    </alternativeName>
</protein>
<comment type="catalytic activity">
    <reaction evidence="1">
        <text>ATP + protein L-histidine = ADP + protein N-phospho-L-histidine.</text>
        <dbReference type="EC" id="2.7.13.3"/>
    </reaction>
</comment>
<dbReference type="Proteomes" id="UP000233786">
    <property type="component" value="Unassembled WGS sequence"/>
</dbReference>
<dbReference type="InterPro" id="IPR003660">
    <property type="entry name" value="HAMP_dom"/>
</dbReference>
<dbReference type="InterPro" id="IPR036890">
    <property type="entry name" value="HATPase_C_sf"/>
</dbReference>
<dbReference type="CDD" id="cd06225">
    <property type="entry name" value="HAMP"/>
    <property type="match status" value="1"/>
</dbReference>
<keyword evidence="14" id="KW-0460">Magnesium</keyword>
<feature type="domain" description="Histidine kinase" evidence="24">
    <location>
        <begin position="228"/>
        <end position="424"/>
    </location>
</feature>
<dbReference type="CDD" id="cd00082">
    <property type="entry name" value="HisKA"/>
    <property type="match status" value="1"/>
</dbReference>
<keyword evidence="8" id="KW-0808">Transferase</keyword>
<dbReference type="PANTHER" id="PTHR44936">
    <property type="entry name" value="SENSOR PROTEIN CREC"/>
    <property type="match status" value="1"/>
</dbReference>
<evidence type="ECO:0000259" key="25">
    <source>
        <dbReference type="PROSITE" id="PS50885"/>
    </source>
</evidence>
<dbReference type="InterPro" id="IPR005467">
    <property type="entry name" value="His_kinase_dom"/>
</dbReference>
<name>A0A2N3XXM9_SACSN</name>
<evidence type="ECO:0000256" key="13">
    <source>
        <dbReference type="ARBA" id="ARBA00022840"/>
    </source>
</evidence>
<evidence type="ECO:0000256" key="11">
    <source>
        <dbReference type="ARBA" id="ARBA00022777"/>
    </source>
</evidence>
<dbReference type="PROSITE" id="PS50885">
    <property type="entry name" value="HAMP"/>
    <property type="match status" value="1"/>
</dbReference>
<evidence type="ECO:0000256" key="9">
    <source>
        <dbReference type="ARBA" id="ARBA00022692"/>
    </source>
</evidence>
<keyword evidence="10" id="KW-0547">Nucleotide-binding</keyword>
<dbReference type="Pfam" id="PF02518">
    <property type="entry name" value="HATPase_c"/>
    <property type="match status" value="1"/>
</dbReference>
<dbReference type="STRING" id="994479.GCA_000194155_02310"/>
<evidence type="ECO:0000256" key="5">
    <source>
        <dbReference type="ARBA" id="ARBA00012438"/>
    </source>
</evidence>
<keyword evidence="19" id="KW-0843">Virulence</keyword>
<dbReference type="SMART" id="SM00387">
    <property type="entry name" value="HATPase_c"/>
    <property type="match status" value="1"/>
</dbReference>
<evidence type="ECO:0000256" key="17">
    <source>
        <dbReference type="ARBA" id="ARBA00023012"/>
    </source>
</evidence>
<dbReference type="SMART" id="SM00304">
    <property type="entry name" value="HAMP"/>
    <property type="match status" value="1"/>
</dbReference>
<keyword evidence="12" id="KW-0378">Hydrolase</keyword>
<dbReference type="SUPFAM" id="SSF158472">
    <property type="entry name" value="HAMP domain-like"/>
    <property type="match status" value="1"/>
</dbReference>
<evidence type="ECO:0000256" key="19">
    <source>
        <dbReference type="ARBA" id="ARBA00023026"/>
    </source>
</evidence>
<proteinExistence type="predicted"/>
<keyword evidence="27" id="KW-1185">Reference proteome</keyword>
<evidence type="ECO:0000256" key="15">
    <source>
        <dbReference type="ARBA" id="ARBA00022912"/>
    </source>
</evidence>
<evidence type="ECO:0000256" key="18">
    <source>
        <dbReference type="ARBA" id="ARBA00023016"/>
    </source>
</evidence>
<evidence type="ECO:0000256" key="3">
    <source>
        <dbReference type="ARBA" id="ARBA00001946"/>
    </source>
</evidence>
<dbReference type="InterPro" id="IPR036097">
    <property type="entry name" value="HisK_dim/P_sf"/>
</dbReference>
<gene>
    <name evidence="26" type="ORF">A8926_3131</name>
</gene>
<dbReference type="Gene3D" id="1.10.287.130">
    <property type="match status" value="1"/>
</dbReference>
<dbReference type="PRINTS" id="PR00344">
    <property type="entry name" value="BCTRLSENSOR"/>
</dbReference>
<comment type="caution">
    <text evidence="26">The sequence shown here is derived from an EMBL/GenBank/DDBJ whole genome shotgun (WGS) entry which is preliminary data.</text>
</comment>
<evidence type="ECO:0000256" key="6">
    <source>
        <dbReference type="ARBA" id="ARBA00022475"/>
    </source>
</evidence>
<dbReference type="GO" id="GO:0000155">
    <property type="term" value="F:phosphorelay sensor kinase activity"/>
    <property type="evidence" value="ECO:0007669"/>
    <property type="project" value="InterPro"/>
</dbReference>
<dbReference type="SUPFAM" id="SSF47384">
    <property type="entry name" value="Homodimeric domain of signal transducing histidine kinase"/>
    <property type="match status" value="1"/>
</dbReference>
<dbReference type="PROSITE" id="PS50109">
    <property type="entry name" value="HIS_KIN"/>
    <property type="match status" value="1"/>
</dbReference>
<dbReference type="PANTHER" id="PTHR44936:SF9">
    <property type="entry name" value="SENSOR PROTEIN CREC"/>
    <property type="match status" value="1"/>
</dbReference>
<dbReference type="EMBL" id="PJNB01000001">
    <property type="protein sequence ID" value="PKW15426.1"/>
    <property type="molecule type" value="Genomic_DNA"/>
</dbReference>
<evidence type="ECO:0000256" key="1">
    <source>
        <dbReference type="ARBA" id="ARBA00000085"/>
    </source>
</evidence>
<keyword evidence="17" id="KW-0902">Two-component regulatory system</keyword>
<keyword evidence="16 23" id="KW-1133">Transmembrane helix</keyword>
<dbReference type="InterPro" id="IPR003661">
    <property type="entry name" value="HisK_dim/P_dom"/>
</dbReference>
<evidence type="ECO:0000256" key="21">
    <source>
        <dbReference type="ARBA" id="ARBA00040454"/>
    </source>
</evidence>
<dbReference type="InterPro" id="IPR050980">
    <property type="entry name" value="2C_sensor_his_kinase"/>
</dbReference>
<organism evidence="26 27">
    <name type="scientific">Saccharopolyspora spinosa</name>
    <dbReference type="NCBI Taxonomy" id="60894"/>
    <lineage>
        <taxon>Bacteria</taxon>
        <taxon>Bacillati</taxon>
        <taxon>Actinomycetota</taxon>
        <taxon>Actinomycetes</taxon>
        <taxon>Pseudonocardiales</taxon>
        <taxon>Pseudonocardiaceae</taxon>
        <taxon>Saccharopolyspora</taxon>
    </lineage>
</organism>
<dbReference type="SUPFAM" id="SSF55874">
    <property type="entry name" value="ATPase domain of HSP90 chaperone/DNA topoisomerase II/histidine kinase"/>
    <property type="match status" value="1"/>
</dbReference>
<dbReference type="InterPro" id="IPR004358">
    <property type="entry name" value="Sig_transdc_His_kin-like_C"/>
</dbReference>
<evidence type="ECO:0000256" key="16">
    <source>
        <dbReference type="ARBA" id="ARBA00022989"/>
    </source>
</evidence>
<evidence type="ECO:0000256" key="8">
    <source>
        <dbReference type="ARBA" id="ARBA00022679"/>
    </source>
</evidence>
<evidence type="ECO:0000259" key="24">
    <source>
        <dbReference type="PROSITE" id="PS50109"/>
    </source>
</evidence>
<evidence type="ECO:0000256" key="23">
    <source>
        <dbReference type="SAM" id="Phobius"/>
    </source>
</evidence>
<reference evidence="26" key="1">
    <citation type="submission" date="2017-12" db="EMBL/GenBank/DDBJ databases">
        <title>Sequencing the genomes of 1000 Actinobacteria strains.</title>
        <authorList>
            <person name="Klenk H.-P."/>
        </authorList>
    </citation>
    <scope>NUCLEOTIDE SEQUENCE [LARGE SCALE GENOMIC DNA]</scope>
    <source>
        <strain evidence="26">DSM 44228</strain>
    </source>
</reference>
<dbReference type="OrthoDB" id="5499837at2"/>
<evidence type="ECO:0000256" key="2">
    <source>
        <dbReference type="ARBA" id="ARBA00001936"/>
    </source>
</evidence>
<keyword evidence="18" id="KW-0346">Stress response</keyword>
<evidence type="ECO:0000256" key="20">
    <source>
        <dbReference type="ARBA" id="ARBA00023211"/>
    </source>
</evidence>
<dbReference type="GO" id="GO:0005524">
    <property type="term" value="F:ATP binding"/>
    <property type="evidence" value="ECO:0007669"/>
    <property type="project" value="UniProtKB-KW"/>
</dbReference>
<dbReference type="SMART" id="SM00388">
    <property type="entry name" value="HisKA"/>
    <property type="match status" value="1"/>
</dbReference>
<evidence type="ECO:0000256" key="7">
    <source>
        <dbReference type="ARBA" id="ARBA00022553"/>
    </source>
</evidence>
<accession>A0A2N3XXM9</accession>
<sequence length="428" mass="44565">MRRRIVALTVLAAVLAIGLFGLPLAAAVAGYYLEDERAELERAAEAAALSVADELIRDQRPLQLPPAQPQTRLALYSPTGQFDTGNGPAEADAAVIAAQRGDVATGSAGDDLVVAVPIADNGTVVGVVRAATPHSEVYLRTAVTWLVMVGLSVLAVAAAWLMARGMARRLTRPLDELSHAAQQLGEGDFTVRTSRAGIPEIDSVASAMETTAHRLGEILARERAFSANASHQLRTPLAGLRLQLEAALDSRDADLRPAIQASIDAADRLERTIDDLLLLARTSGSASAPADLDELLAEVRESWDGLLAAQGRELLVSPPGAARPNASAAAIRQVLAVLLDNAATHGTGTVTVTARDAGDVLAIDVSDEGAGIDAGVDPFAQRREGGGRGIGLALARGLAEGEGGRLWLRKPVPPTFTLLLPIAESPDP</sequence>
<dbReference type="Pfam" id="PF00512">
    <property type="entry name" value="HisKA"/>
    <property type="match status" value="1"/>
</dbReference>
<keyword evidence="6" id="KW-1003">Cell membrane</keyword>
<evidence type="ECO:0000256" key="10">
    <source>
        <dbReference type="ARBA" id="ARBA00022741"/>
    </source>
</evidence>
<evidence type="ECO:0000256" key="14">
    <source>
        <dbReference type="ARBA" id="ARBA00022842"/>
    </source>
</evidence>
<dbReference type="AlphaFoldDB" id="A0A2N3XXM9"/>
<dbReference type="InterPro" id="IPR003594">
    <property type="entry name" value="HATPase_dom"/>
</dbReference>
<evidence type="ECO:0000313" key="26">
    <source>
        <dbReference type="EMBL" id="PKW15426.1"/>
    </source>
</evidence>
<dbReference type="EC" id="2.7.13.3" evidence="5"/>
<evidence type="ECO:0000256" key="4">
    <source>
        <dbReference type="ARBA" id="ARBA00004651"/>
    </source>
</evidence>
<comment type="cofactor">
    <cofactor evidence="2">
        <name>Mn(2+)</name>
        <dbReference type="ChEBI" id="CHEBI:29035"/>
    </cofactor>
</comment>
<evidence type="ECO:0000256" key="12">
    <source>
        <dbReference type="ARBA" id="ARBA00022801"/>
    </source>
</evidence>
<keyword evidence="23" id="KW-0472">Membrane</keyword>
<keyword evidence="7" id="KW-0597">Phosphoprotein</keyword>
<evidence type="ECO:0000313" key="27">
    <source>
        <dbReference type="Proteomes" id="UP000233786"/>
    </source>
</evidence>
<evidence type="ECO:0000256" key="22">
    <source>
        <dbReference type="ARBA" id="ARBA00041776"/>
    </source>
</evidence>
<keyword evidence="9 23" id="KW-0812">Transmembrane</keyword>
<dbReference type="GO" id="GO:0004721">
    <property type="term" value="F:phosphoprotein phosphatase activity"/>
    <property type="evidence" value="ECO:0007669"/>
    <property type="project" value="UniProtKB-KW"/>
</dbReference>
<dbReference type="RefSeq" id="WP_010694670.1">
    <property type="nucleotide sequence ID" value="NZ_CP061007.1"/>
</dbReference>
<keyword evidence="11 26" id="KW-0418">Kinase</keyword>
<dbReference type="Gene3D" id="6.10.340.10">
    <property type="match status" value="1"/>
</dbReference>
<dbReference type="Gene3D" id="3.30.565.10">
    <property type="entry name" value="Histidine kinase-like ATPase, C-terminal domain"/>
    <property type="match status" value="1"/>
</dbReference>
<dbReference type="Pfam" id="PF00672">
    <property type="entry name" value="HAMP"/>
    <property type="match status" value="1"/>
</dbReference>
<comment type="cofactor">
    <cofactor evidence="3">
        <name>Mg(2+)</name>
        <dbReference type="ChEBI" id="CHEBI:18420"/>
    </cofactor>
</comment>
<keyword evidence="13" id="KW-0067">ATP-binding</keyword>
<keyword evidence="20" id="KW-0464">Manganese</keyword>
<dbReference type="GO" id="GO:0005886">
    <property type="term" value="C:plasma membrane"/>
    <property type="evidence" value="ECO:0007669"/>
    <property type="project" value="UniProtKB-SubCell"/>
</dbReference>